<reference evidence="4 5" key="1">
    <citation type="journal article" date="2016" name="Front. Microbiol.">
        <title>Comprehensive Phylogenetic Analysis of Bovine Non-aureus Staphylococci Species Based on Whole-Genome Sequencing.</title>
        <authorList>
            <person name="Naushad S."/>
            <person name="Barkema H.W."/>
            <person name="Luby C."/>
            <person name="Condas L.A."/>
            <person name="Nobrega D.B."/>
            <person name="Carson D.A."/>
            <person name="De Buck J."/>
        </authorList>
    </citation>
    <scope>NUCLEOTIDE SEQUENCE [LARGE SCALE GENOMIC DNA]</scope>
    <source>
        <strain evidence="4 5">SNUC 2204</strain>
    </source>
</reference>
<gene>
    <name evidence="4" type="ORF">BU072_11855</name>
</gene>
<keyword evidence="4" id="KW-0378">Hydrolase</keyword>
<feature type="binding site" evidence="2">
    <location>
        <position position="106"/>
    </location>
    <ligand>
        <name>Mn(2+)</name>
        <dbReference type="ChEBI" id="CHEBI:29035"/>
        <label>2</label>
    </ligand>
</feature>
<evidence type="ECO:0000313" key="4">
    <source>
        <dbReference type="EMBL" id="PTI28275.1"/>
    </source>
</evidence>
<proteinExistence type="inferred from homology"/>
<dbReference type="GO" id="GO:0016787">
    <property type="term" value="F:hydrolase activity"/>
    <property type="evidence" value="ECO:0007669"/>
    <property type="project" value="UniProtKB-KW"/>
</dbReference>
<evidence type="ECO:0000256" key="2">
    <source>
        <dbReference type="PIRSR" id="PIRSR005962-1"/>
    </source>
</evidence>
<accession>A0A2T4PQT4</accession>
<dbReference type="Pfam" id="PF07687">
    <property type="entry name" value="M20_dimer"/>
    <property type="match status" value="1"/>
</dbReference>
<evidence type="ECO:0000256" key="1">
    <source>
        <dbReference type="ARBA" id="ARBA00006153"/>
    </source>
</evidence>
<feature type="domain" description="Peptidase M20 dimerisation" evidence="3">
    <location>
        <begin position="191"/>
        <end position="281"/>
    </location>
</feature>
<keyword evidence="2" id="KW-0479">Metal-binding</keyword>
<evidence type="ECO:0000313" key="5">
    <source>
        <dbReference type="Proteomes" id="UP000241209"/>
    </source>
</evidence>
<dbReference type="InterPro" id="IPR002933">
    <property type="entry name" value="Peptidase_M20"/>
</dbReference>
<dbReference type="SUPFAM" id="SSF55031">
    <property type="entry name" value="Bacterial exopeptidase dimerisation domain"/>
    <property type="match status" value="1"/>
</dbReference>
<dbReference type="Pfam" id="PF01546">
    <property type="entry name" value="Peptidase_M20"/>
    <property type="match status" value="1"/>
</dbReference>
<dbReference type="SUPFAM" id="SSF53187">
    <property type="entry name" value="Zn-dependent exopeptidases"/>
    <property type="match status" value="1"/>
</dbReference>
<feature type="binding site" evidence="2">
    <location>
        <position position="108"/>
    </location>
    <ligand>
        <name>Mn(2+)</name>
        <dbReference type="ChEBI" id="CHEBI:29035"/>
        <label>2</label>
    </ligand>
</feature>
<dbReference type="NCBIfam" id="TIGR01891">
    <property type="entry name" value="amidohydrolases"/>
    <property type="match status" value="1"/>
</dbReference>
<feature type="binding site" evidence="2">
    <location>
        <position position="142"/>
    </location>
    <ligand>
        <name>Mn(2+)</name>
        <dbReference type="ChEBI" id="CHEBI:29035"/>
        <label>2</label>
    </ligand>
</feature>
<comment type="caution">
    <text evidence="4">The sequence shown here is derived from an EMBL/GenBank/DDBJ whole genome shotgun (WGS) entry which is preliminary data.</text>
</comment>
<name>A0A2T4PQT4_9STAP</name>
<dbReference type="Gene3D" id="3.30.70.360">
    <property type="match status" value="1"/>
</dbReference>
<dbReference type="RefSeq" id="WP_107557308.1">
    <property type="nucleotide sequence ID" value="NZ_CANQVP010000052.1"/>
</dbReference>
<dbReference type="PANTHER" id="PTHR11014:SF63">
    <property type="entry name" value="METALLOPEPTIDASE, PUTATIVE (AFU_ORTHOLOGUE AFUA_6G09600)-RELATED"/>
    <property type="match status" value="1"/>
</dbReference>
<sequence>MLNDFYERLSKKEDKMIEIRRYLHENPELSFEEKETAQYIADFYKDKDVTLQTHIGGEGIYGIKVTIDSGKPGKTLALRADFDALPIKEDTGLEFSSKNEGVMHACGHDAHTAYLLILAETLIEVKDQLKGKIVIIHQPAEEKPPGGSQYLIKDGILDGVDNVIGVHVMSALESDHVYYREGNVQSGRDIFKLNITGRGGHGSSPHLANDPIVAASSFVMSVQTIVSRRLNPFDMGVISIGSFDGKGQFNIIKNEVTLEGDVRGMNEKTLNLIEDEVKRLSNGLEKMYGVQCELEYTKDYPVLYNDPELTKQVAKAIEAANIPEVKSVERCEPQPPSEDFAYYAKALPCTFFYVGASPKDKETFPHHHPKFDIDEGSLLIAAKSVAAVTFDYLDIND</sequence>
<dbReference type="FunFam" id="3.30.70.360:FF:000020">
    <property type="entry name" value="Peptidase, M20/M25/M40 family"/>
    <property type="match status" value="1"/>
</dbReference>
<keyword evidence="2" id="KW-0464">Manganese</keyword>
<comment type="similarity">
    <text evidence="1">Belongs to the peptidase M20 family.</text>
</comment>
<evidence type="ECO:0000259" key="3">
    <source>
        <dbReference type="Pfam" id="PF07687"/>
    </source>
</evidence>
<feature type="binding site" evidence="2">
    <location>
        <position position="167"/>
    </location>
    <ligand>
        <name>Mn(2+)</name>
        <dbReference type="ChEBI" id="CHEBI:29035"/>
        <label>2</label>
    </ligand>
</feature>
<feature type="binding site" evidence="2">
    <location>
        <position position="367"/>
    </location>
    <ligand>
        <name>Mn(2+)</name>
        <dbReference type="ChEBI" id="CHEBI:29035"/>
        <label>2</label>
    </ligand>
</feature>
<comment type="cofactor">
    <cofactor evidence="2">
        <name>Mn(2+)</name>
        <dbReference type="ChEBI" id="CHEBI:29035"/>
    </cofactor>
    <text evidence="2">The Mn(2+) ion enhances activity.</text>
</comment>
<protein>
    <submittedName>
        <fullName evidence="4">Amidohydrolase</fullName>
    </submittedName>
</protein>
<dbReference type="InterPro" id="IPR011650">
    <property type="entry name" value="Peptidase_M20_dimer"/>
</dbReference>
<dbReference type="InterPro" id="IPR036264">
    <property type="entry name" value="Bact_exopeptidase_dim_dom"/>
</dbReference>
<dbReference type="Proteomes" id="UP000241209">
    <property type="component" value="Unassembled WGS sequence"/>
</dbReference>
<dbReference type="Gene3D" id="3.40.630.10">
    <property type="entry name" value="Zn peptidases"/>
    <property type="match status" value="1"/>
</dbReference>
<dbReference type="PIRSF" id="PIRSF005962">
    <property type="entry name" value="Pept_M20D_amidohydro"/>
    <property type="match status" value="1"/>
</dbReference>
<dbReference type="PANTHER" id="PTHR11014">
    <property type="entry name" value="PEPTIDASE M20 FAMILY MEMBER"/>
    <property type="match status" value="1"/>
</dbReference>
<dbReference type="InterPro" id="IPR017439">
    <property type="entry name" value="Amidohydrolase"/>
</dbReference>
<dbReference type="STRING" id="1167632.GCA_000286335_01890"/>
<organism evidence="4 5">
    <name type="scientific">Mammaliicoccus vitulinus</name>
    <dbReference type="NCBI Taxonomy" id="71237"/>
    <lineage>
        <taxon>Bacteria</taxon>
        <taxon>Bacillati</taxon>
        <taxon>Bacillota</taxon>
        <taxon>Bacilli</taxon>
        <taxon>Bacillales</taxon>
        <taxon>Staphylococcaceae</taxon>
        <taxon>Mammaliicoccus</taxon>
    </lineage>
</organism>
<dbReference type="GO" id="GO:0046872">
    <property type="term" value="F:metal ion binding"/>
    <property type="evidence" value="ECO:0007669"/>
    <property type="project" value="UniProtKB-KW"/>
</dbReference>
<dbReference type="AlphaFoldDB" id="A0A2T4PQT4"/>
<dbReference type="OrthoDB" id="2985724at2"/>
<dbReference type="EMBL" id="PZFK01000031">
    <property type="protein sequence ID" value="PTI28275.1"/>
    <property type="molecule type" value="Genomic_DNA"/>
</dbReference>